<dbReference type="InterPro" id="IPR019546">
    <property type="entry name" value="TAT_signal_bac_arc"/>
</dbReference>
<evidence type="ECO:0000256" key="10">
    <source>
        <dbReference type="ARBA" id="ARBA00093448"/>
    </source>
</evidence>
<name>A0A369TDU9_9PROT</name>
<dbReference type="PANTHER" id="PTHR37425">
    <property type="match status" value="1"/>
</dbReference>
<dbReference type="Gene3D" id="3.30.1380.10">
    <property type="match status" value="1"/>
</dbReference>
<protein>
    <recommendedName>
        <fullName evidence="11">Murein endopeptidase K</fullName>
    </recommendedName>
</protein>
<dbReference type="InterPro" id="IPR009045">
    <property type="entry name" value="Zn_M74/Hedgehog-like"/>
</dbReference>
<evidence type="ECO:0000256" key="4">
    <source>
        <dbReference type="ARBA" id="ARBA00022723"/>
    </source>
</evidence>
<evidence type="ECO:0000256" key="12">
    <source>
        <dbReference type="SAM" id="Phobius"/>
    </source>
</evidence>
<keyword evidence="12" id="KW-1133">Transmembrane helix</keyword>
<evidence type="ECO:0000256" key="7">
    <source>
        <dbReference type="ARBA" id="ARBA00022833"/>
    </source>
</evidence>
<evidence type="ECO:0000256" key="5">
    <source>
        <dbReference type="ARBA" id="ARBA00022729"/>
    </source>
</evidence>
<keyword evidence="9" id="KW-0961">Cell wall biogenesis/degradation</keyword>
<dbReference type="SUPFAM" id="SSF55166">
    <property type="entry name" value="Hedgehog/DD-peptidase"/>
    <property type="match status" value="1"/>
</dbReference>
<keyword evidence="7" id="KW-0862">Zinc</keyword>
<evidence type="ECO:0000256" key="2">
    <source>
        <dbReference type="ARBA" id="ARBA00004776"/>
    </source>
</evidence>
<evidence type="ECO:0000256" key="1">
    <source>
        <dbReference type="ARBA" id="ARBA00001947"/>
    </source>
</evidence>
<keyword evidence="6" id="KW-0378">Hydrolase</keyword>
<keyword evidence="8" id="KW-0482">Metalloprotease</keyword>
<gene>
    <name evidence="13" type="ORF">DRB17_03575</name>
</gene>
<keyword evidence="12" id="KW-0472">Membrane</keyword>
<evidence type="ECO:0000256" key="11">
    <source>
        <dbReference type="ARBA" id="ARBA00093666"/>
    </source>
</evidence>
<dbReference type="CDD" id="cd14844">
    <property type="entry name" value="Zn-DD-carboxypeptidase_like"/>
    <property type="match status" value="1"/>
</dbReference>
<comment type="pathway">
    <text evidence="2">Cell wall biogenesis; cell wall polysaccharide biosynthesis.</text>
</comment>
<keyword evidence="3" id="KW-0645">Protease</keyword>
<dbReference type="GO" id="GO:0008237">
    <property type="term" value="F:metallopeptidase activity"/>
    <property type="evidence" value="ECO:0007669"/>
    <property type="project" value="UniProtKB-KW"/>
</dbReference>
<evidence type="ECO:0000313" key="14">
    <source>
        <dbReference type="Proteomes" id="UP000253941"/>
    </source>
</evidence>
<dbReference type="NCBIfam" id="TIGR01409">
    <property type="entry name" value="TAT_signal_seq"/>
    <property type="match status" value="1"/>
</dbReference>
<sequence>MGECRVADRETDHRHPTRRNVLTFAGAAGLSLLSAPALAHFPAPRPAERKLSFHNLHTGERLETTFWKRGSYRRSACLDIDHILRDWRTGDVKRIDRELFDLLHDLAQRVGSDAPFQVISGYRSPETNAMLVKASNGGVARKSYHLRGMAIDIALPDCGLKRLHTNAARLKRGGVGYYPNSGFVHVDTGPVRYW</sequence>
<evidence type="ECO:0000313" key="13">
    <source>
        <dbReference type="EMBL" id="RDD63531.1"/>
    </source>
</evidence>
<feature type="transmembrane region" description="Helical" evidence="12">
    <location>
        <begin position="21"/>
        <end position="41"/>
    </location>
</feature>
<proteinExistence type="inferred from homology"/>
<accession>A0A369TDU9</accession>
<dbReference type="GO" id="GO:0046872">
    <property type="term" value="F:metal ion binding"/>
    <property type="evidence" value="ECO:0007669"/>
    <property type="project" value="UniProtKB-KW"/>
</dbReference>
<evidence type="ECO:0000256" key="3">
    <source>
        <dbReference type="ARBA" id="ARBA00022670"/>
    </source>
</evidence>
<dbReference type="Proteomes" id="UP000253941">
    <property type="component" value="Unassembled WGS sequence"/>
</dbReference>
<comment type="similarity">
    <text evidence="10">Belongs to the peptidase M15 family.</text>
</comment>
<dbReference type="EMBL" id="QPMH01000002">
    <property type="protein sequence ID" value="RDD63531.1"/>
    <property type="molecule type" value="Genomic_DNA"/>
</dbReference>
<dbReference type="AlphaFoldDB" id="A0A369TDU9"/>
<evidence type="ECO:0000256" key="6">
    <source>
        <dbReference type="ARBA" id="ARBA00022801"/>
    </source>
</evidence>
<dbReference type="GO" id="GO:0071555">
    <property type="term" value="P:cell wall organization"/>
    <property type="evidence" value="ECO:0007669"/>
    <property type="project" value="UniProtKB-KW"/>
</dbReference>
<keyword evidence="12" id="KW-0812">Transmembrane</keyword>
<dbReference type="InterPro" id="IPR010275">
    <property type="entry name" value="MepK"/>
</dbReference>
<dbReference type="Pfam" id="PF05951">
    <property type="entry name" value="Peptidase_M15_2"/>
    <property type="match status" value="1"/>
</dbReference>
<keyword evidence="5" id="KW-0732">Signal</keyword>
<comment type="cofactor">
    <cofactor evidence="1">
        <name>Zn(2+)</name>
        <dbReference type="ChEBI" id="CHEBI:29105"/>
    </cofactor>
</comment>
<reference evidence="13 14" key="1">
    <citation type="submission" date="2018-07" db="EMBL/GenBank/DDBJ databases">
        <title>Venubactetium sediminum gen. nov., sp. nov., isolated from a marine solar saltern.</title>
        <authorList>
            <person name="Wang S."/>
        </authorList>
    </citation>
    <scope>NUCLEOTIDE SEQUENCE [LARGE SCALE GENOMIC DNA]</scope>
    <source>
        <strain evidence="13 14">WD2A32</strain>
    </source>
</reference>
<dbReference type="GO" id="GO:0006508">
    <property type="term" value="P:proteolysis"/>
    <property type="evidence" value="ECO:0007669"/>
    <property type="project" value="UniProtKB-KW"/>
</dbReference>
<keyword evidence="14" id="KW-1185">Reference proteome</keyword>
<organism evidence="13 14">
    <name type="scientific">Ferruginivarius sediminum</name>
    <dbReference type="NCBI Taxonomy" id="2661937"/>
    <lineage>
        <taxon>Bacteria</taxon>
        <taxon>Pseudomonadati</taxon>
        <taxon>Pseudomonadota</taxon>
        <taxon>Alphaproteobacteria</taxon>
        <taxon>Rhodospirillales</taxon>
        <taxon>Rhodospirillaceae</taxon>
        <taxon>Ferruginivarius</taxon>
    </lineage>
</organism>
<evidence type="ECO:0000256" key="8">
    <source>
        <dbReference type="ARBA" id="ARBA00023049"/>
    </source>
</evidence>
<comment type="caution">
    <text evidence="13">The sequence shown here is derived from an EMBL/GenBank/DDBJ whole genome shotgun (WGS) entry which is preliminary data.</text>
</comment>
<evidence type="ECO:0000256" key="9">
    <source>
        <dbReference type="ARBA" id="ARBA00023316"/>
    </source>
</evidence>
<keyword evidence="4" id="KW-0479">Metal-binding</keyword>
<dbReference type="PANTHER" id="PTHR37425:SF1">
    <property type="entry name" value="OUTER MEMBRANE PROTEIN"/>
    <property type="match status" value="1"/>
</dbReference>